<evidence type="ECO:0000313" key="4">
    <source>
        <dbReference type="EMBL" id="VAX36166.1"/>
    </source>
</evidence>
<keyword evidence="2" id="KW-0812">Transmembrane</keyword>
<evidence type="ECO:0000259" key="3">
    <source>
        <dbReference type="PROSITE" id="PS50801"/>
    </source>
</evidence>
<accession>A0A3B1CZT4</accession>
<sequence length="249" mass="26638">MNEQNCQLENLGGCSIVTLSPQANDLEWSEFDAMGNSLVSTLDGKSAPNVLVDLTKLDYIGSALVALVVRIWKKVESQQGNMVVANSHELVYEVLNLAGLTKVWMIVETREEGMKHLGAKSGGAAGSVGFVMLGLIFVIGALAGLGILISDSTILDEKIAMIITFVFATLGIITGTLTFAKSASTKRWVGAGIVMVSLAVAVAGVIKFPVIQIVAPPQKQQEENKVKQNKVKENSKKNTELKSKPPEKK</sequence>
<dbReference type="Gene3D" id="3.30.750.24">
    <property type="entry name" value="STAS domain"/>
    <property type="match status" value="1"/>
</dbReference>
<dbReference type="InterPro" id="IPR002645">
    <property type="entry name" value="STAS_dom"/>
</dbReference>
<feature type="compositionally biased region" description="Basic and acidic residues" evidence="1">
    <location>
        <begin position="220"/>
        <end position="249"/>
    </location>
</feature>
<keyword evidence="2" id="KW-0472">Membrane</keyword>
<protein>
    <recommendedName>
        <fullName evidence="3">STAS domain-containing protein</fullName>
    </recommendedName>
</protein>
<dbReference type="EMBL" id="UOGL01000036">
    <property type="protein sequence ID" value="VAX36166.1"/>
    <property type="molecule type" value="Genomic_DNA"/>
</dbReference>
<name>A0A3B1CZT4_9ZZZZ</name>
<keyword evidence="2" id="KW-1133">Transmembrane helix</keyword>
<feature type="region of interest" description="Disordered" evidence="1">
    <location>
        <begin position="219"/>
        <end position="249"/>
    </location>
</feature>
<dbReference type="CDD" id="cd07043">
    <property type="entry name" value="STAS_anti-anti-sigma_factors"/>
    <property type="match status" value="1"/>
</dbReference>
<evidence type="ECO:0000256" key="1">
    <source>
        <dbReference type="SAM" id="MobiDB-lite"/>
    </source>
</evidence>
<dbReference type="PROSITE" id="PS50801">
    <property type="entry name" value="STAS"/>
    <property type="match status" value="1"/>
</dbReference>
<organism evidence="4">
    <name type="scientific">hydrothermal vent metagenome</name>
    <dbReference type="NCBI Taxonomy" id="652676"/>
    <lineage>
        <taxon>unclassified sequences</taxon>
        <taxon>metagenomes</taxon>
        <taxon>ecological metagenomes</taxon>
    </lineage>
</organism>
<feature type="transmembrane region" description="Helical" evidence="2">
    <location>
        <begin position="192"/>
        <end position="215"/>
    </location>
</feature>
<dbReference type="InterPro" id="IPR036513">
    <property type="entry name" value="STAS_dom_sf"/>
</dbReference>
<dbReference type="AlphaFoldDB" id="A0A3B1CZT4"/>
<evidence type="ECO:0000256" key="2">
    <source>
        <dbReference type="SAM" id="Phobius"/>
    </source>
</evidence>
<reference evidence="4" key="1">
    <citation type="submission" date="2018-06" db="EMBL/GenBank/DDBJ databases">
        <authorList>
            <person name="Zhirakovskaya E."/>
        </authorList>
    </citation>
    <scope>NUCLEOTIDE SEQUENCE</scope>
</reference>
<proteinExistence type="predicted"/>
<feature type="transmembrane region" description="Helical" evidence="2">
    <location>
        <begin position="159"/>
        <end position="180"/>
    </location>
</feature>
<feature type="transmembrane region" description="Helical" evidence="2">
    <location>
        <begin position="124"/>
        <end position="147"/>
    </location>
</feature>
<dbReference type="SUPFAM" id="SSF52091">
    <property type="entry name" value="SpoIIaa-like"/>
    <property type="match status" value="1"/>
</dbReference>
<gene>
    <name evidence="4" type="ORF">MNBD_PLANCTO02-199</name>
</gene>
<feature type="domain" description="STAS" evidence="3">
    <location>
        <begin position="1"/>
        <end position="117"/>
    </location>
</feature>
<dbReference type="Pfam" id="PF01740">
    <property type="entry name" value="STAS"/>
    <property type="match status" value="1"/>
</dbReference>